<name>A0A6L9MTR1_9ALTE</name>
<proteinExistence type="predicted"/>
<protein>
    <recommendedName>
        <fullName evidence="3">DUF2384 domain-containing protein</fullName>
    </recommendedName>
</protein>
<sequence length="144" mass="16212">MSKTPFPANVVTKAFTWAYQELGLNITQVSEILGISTRELAENTLAGFENSAPAYRKQLSFIRMYYLLSAMSKADTEQMQMWFYSYNLAFGSSPADTCVQHDGVEMICDYLRSLKKSDAHEQFSSILAKHAQGDGTVFQKMSTH</sequence>
<accession>A0A6L9MTR1</accession>
<evidence type="ECO:0000313" key="2">
    <source>
        <dbReference type="Proteomes" id="UP000478837"/>
    </source>
</evidence>
<evidence type="ECO:0000313" key="1">
    <source>
        <dbReference type="EMBL" id="NDW21170.1"/>
    </source>
</evidence>
<dbReference type="AlphaFoldDB" id="A0A6L9MTR1"/>
<organism evidence="1 2">
    <name type="scientific">Alteromonas hispanica</name>
    <dbReference type="NCBI Taxonomy" id="315421"/>
    <lineage>
        <taxon>Bacteria</taxon>
        <taxon>Pseudomonadati</taxon>
        <taxon>Pseudomonadota</taxon>
        <taxon>Gammaproteobacteria</taxon>
        <taxon>Alteromonadales</taxon>
        <taxon>Alteromonadaceae</taxon>
        <taxon>Alteromonas/Salinimonas group</taxon>
        <taxon>Alteromonas</taxon>
    </lineage>
</organism>
<keyword evidence="2" id="KW-1185">Reference proteome</keyword>
<comment type="caution">
    <text evidence="1">The sequence shown here is derived from an EMBL/GenBank/DDBJ whole genome shotgun (WGS) entry which is preliminary data.</text>
</comment>
<dbReference type="RefSeq" id="WP_163110995.1">
    <property type="nucleotide sequence ID" value="NZ_JAAAWP010000003.1"/>
</dbReference>
<gene>
    <name evidence="1" type="ORF">GTW09_06535</name>
</gene>
<dbReference type="EMBL" id="JAAAWP010000003">
    <property type="protein sequence ID" value="NDW21170.1"/>
    <property type="molecule type" value="Genomic_DNA"/>
</dbReference>
<dbReference type="Proteomes" id="UP000478837">
    <property type="component" value="Unassembled WGS sequence"/>
</dbReference>
<evidence type="ECO:0008006" key="3">
    <source>
        <dbReference type="Google" id="ProtNLM"/>
    </source>
</evidence>
<reference evidence="1 2" key="1">
    <citation type="submission" date="2020-01" db="EMBL/GenBank/DDBJ databases">
        <title>Genomes of bacteria type strains.</title>
        <authorList>
            <person name="Chen J."/>
            <person name="Zhu S."/>
            <person name="Yang J."/>
        </authorList>
    </citation>
    <scope>NUCLEOTIDE SEQUENCE [LARGE SCALE GENOMIC DNA]</scope>
    <source>
        <strain evidence="1 2">LMG 22958</strain>
    </source>
</reference>